<feature type="DNA-binding region" description="H-T-H motif" evidence="4">
    <location>
        <begin position="39"/>
        <end position="58"/>
    </location>
</feature>
<accession>A0A498CHS2</accession>
<dbReference type="GO" id="GO:0003700">
    <property type="term" value="F:DNA-binding transcription factor activity"/>
    <property type="evidence" value="ECO:0007669"/>
    <property type="project" value="TreeGrafter"/>
</dbReference>
<dbReference type="PROSITE" id="PS50977">
    <property type="entry name" value="HTH_TETR_2"/>
    <property type="match status" value="1"/>
</dbReference>
<dbReference type="EMBL" id="RCDB01000001">
    <property type="protein sequence ID" value="RLK52610.1"/>
    <property type="molecule type" value="Genomic_DNA"/>
</dbReference>
<dbReference type="SUPFAM" id="SSF46689">
    <property type="entry name" value="Homeodomain-like"/>
    <property type="match status" value="1"/>
</dbReference>
<dbReference type="PANTHER" id="PTHR30055">
    <property type="entry name" value="HTH-TYPE TRANSCRIPTIONAL REGULATOR RUTR"/>
    <property type="match status" value="1"/>
</dbReference>
<evidence type="ECO:0000313" key="7">
    <source>
        <dbReference type="Proteomes" id="UP000273158"/>
    </source>
</evidence>
<organism evidence="6 7">
    <name type="scientific">Microbacterium telephonicum</name>
    <dbReference type="NCBI Taxonomy" id="1714841"/>
    <lineage>
        <taxon>Bacteria</taxon>
        <taxon>Bacillati</taxon>
        <taxon>Actinomycetota</taxon>
        <taxon>Actinomycetes</taxon>
        <taxon>Micrococcales</taxon>
        <taxon>Microbacteriaceae</taxon>
        <taxon>Microbacterium</taxon>
    </lineage>
</organism>
<sequence>MPDTPPARRGPYAKTAERRLEIIRTATAVFASYGYRGGSLRQIAAQLGLPLTTLMHHFPTKSALLEAVLDQEDAADPDAEGRARHDGFMPMVLGIVERNLGRRELVRMFSVVSAEATAPDHEAHEWLLRRYAAVTVDYGRMIAFDQAEGRIRSRRDPVQLAGLVVSAWEGVQIRWLADGTDPVAAMRTLLAALLDPAD</sequence>
<dbReference type="Pfam" id="PF00440">
    <property type="entry name" value="TetR_N"/>
    <property type="match status" value="1"/>
</dbReference>
<dbReference type="InterPro" id="IPR036271">
    <property type="entry name" value="Tet_transcr_reg_TetR-rel_C_sf"/>
</dbReference>
<evidence type="ECO:0000256" key="4">
    <source>
        <dbReference type="PROSITE-ProRule" id="PRU00335"/>
    </source>
</evidence>
<dbReference type="InterPro" id="IPR001647">
    <property type="entry name" value="HTH_TetR"/>
</dbReference>
<dbReference type="Proteomes" id="UP000273158">
    <property type="component" value="Unassembled WGS sequence"/>
</dbReference>
<keyword evidence="2 4" id="KW-0238">DNA-binding</keyword>
<gene>
    <name evidence="6" type="ORF">C7474_0561</name>
</gene>
<reference evidence="6 7" key="1">
    <citation type="journal article" date="2015" name="Stand. Genomic Sci.">
        <title>Genomic Encyclopedia of Bacterial and Archaeal Type Strains, Phase III: the genomes of soil and plant-associated and newly described type strains.</title>
        <authorList>
            <person name="Whitman W.B."/>
            <person name="Woyke T."/>
            <person name="Klenk H.P."/>
            <person name="Zhou Y."/>
            <person name="Lilburn T.G."/>
            <person name="Beck B.J."/>
            <person name="De Vos P."/>
            <person name="Vandamme P."/>
            <person name="Eisen J.A."/>
            <person name="Garrity G."/>
            <person name="Hugenholtz P."/>
            <person name="Kyrpides N.C."/>
        </authorList>
    </citation>
    <scope>NUCLEOTIDE SEQUENCE [LARGE SCALE GENOMIC DNA]</scope>
    <source>
        <strain evidence="6 7">S2T63</strain>
    </source>
</reference>
<dbReference type="InterPro" id="IPR050109">
    <property type="entry name" value="HTH-type_TetR-like_transc_reg"/>
</dbReference>
<dbReference type="RefSeq" id="WP_121057424.1">
    <property type="nucleotide sequence ID" value="NZ_RCDB01000001.1"/>
</dbReference>
<comment type="caution">
    <text evidence="6">The sequence shown here is derived from an EMBL/GenBank/DDBJ whole genome shotgun (WGS) entry which is preliminary data.</text>
</comment>
<dbReference type="PRINTS" id="PR00455">
    <property type="entry name" value="HTHTETR"/>
</dbReference>
<dbReference type="PANTHER" id="PTHR30055:SF234">
    <property type="entry name" value="HTH-TYPE TRANSCRIPTIONAL REGULATOR BETI"/>
    <property type="match status" value="1"/>
</dbReference>
<evidence type="ECO:0000256" key="1">
    <source>
        <dbReference type="ARBA" id="ARBA00023015"/>
    </source>
</evidence>
<dbReference type="GO" id="GO:0000976">
    <property type="term" value="F:transcription cis-regulatory region binding"/>
    <property type="evidence" value="ECO:0007669"/>
    <property type="project" value="TreeGrafter"/>
</dbReference>
<proteinExistence type="predicted"/>
<evidence type="ECO:0000259" key="5">
    <source>
        <dbReference type="PROSITE" id="PS50977"/>
    </source>
</evidence>
<name>A0A498CHS2_9MICO</name>
<feature type="domain" description="HTH tetR-type" evidence="5">
    <location>
        <begin position="16"/>
        <end position="76"/>
    </location>
</feature>
<evidence type="ECO:0000256" key="2">
    <source>
        <dbReference type="ARBA" id="ARBA00023125"/>
    </source>
</evidence>
<dbReference type="SUPFAM" id="SSF48498">
    <property type="entry name" value="Tetracyclin repressor-like, C-terminal domain"/>
    <property type="match status" value="1"/>
</dbReference>
<dbReference type="InterPro" id="IPR009057">
    <property type="entry name" value="Homeodomain-like_sf"/>
</dbReference>
<evidence type="ECO:0000256" key="3">
    <source>
        <dbReference type="ARBA" id="ARBA00023163"/>
    </source>
</evidence>
<evidence type="ECO:0000313" key="6">
    <source>
        <dbReference type="EMBL" id="RLK52610.1"/>
    </source>
</evidence>
<dbReference type="OrthoDB" id="7505659at2"/>
<keyword evidence="1" id="KW-0805">Transcription regulation</keyword>
<dbReference type="Gene3D" id="1.10.357.10">
    <property type="entry name" value="Tetracycline Repressor, domain 2"/>
    <property type="match status" value="1"/>
</dbReference>
<protein>
    <submittedName>
        <fullName evidence="6">TetR family transcriptional regulator</fullName>
    </submittedName>
</protein>
<keyword evidence="7" id="KW-1185">Reference proteome</keyword>
<dbReference type="AlphaFoldDB" id="A0A498CHS2"/>
<keyword evidence="3" id="KW-0804">Transcription</keyword>